<keyword evidence="2" id="KW-1133">Transmembrane helix</keyword>
<dbReference type="InterPro" id="IPR007813">
    <property type="entry name" value="PilN"/>
</dbReference>
<dbReference type="Proteomes" id="UP000823928">
    <property type="component" value="Unassembled WGS sequence"/>
</dbReference>
<proteinExistence type="predicted"/>
<gene>
    <name evidence="3" type="ORF">IAC10_00310</name>
</gene>
<accession>A0A9D1JMD9</accession>
<organism evidence="3 4">
    <name type="scientific">Candidatus Scatousia excrementigallinarum</name>
    <dbReference type="NCBI Taxonomy" id="2840935"/>
    <lineage>
        <taxon>Bacteria</taxon>
        <taxon>Candidatus Scatousia</taxon>
    </lineage>
</organism>
<dbReference type="EMBL" id="DVIU01000008">
    <property type="protein sequence ID" value="HIS35060.1"/>
    <property type="molecule type" value="Genomic_DNA"/>
</dbReference>
<protein>
    <submittedName>
        <fullName evidence="3">PilN domain-containing protein</fullName>
    </submittedName>
</protein>
<evidence type="ECO:0000256" key="2">
    <source>
        <dbReference type="SAM" id="Phobius"/>
    </source>
</evidence>
<dbReference type="AlphaFoldDB" id="A0A9D1JMD9"/>
<sequence length="586" mass="63556">MSEDFLSKILSQFGGSSQEYVFLSVTPGVGLEMCQLDVTTSPKSVKAYAVRELAYNETSKDIADYEVFKNAVADMYDELKINPKCNVVVNIPLVSMGTMNLPLILSDDALLVSITSEVEQTYIFRRMEPTIAWQDVNVNQSTDSRKILYSAVQAPVIENIKTALATLGSTLIGVDVSVASYLRALDFTGLTTAQMQDNITWNLMIVNSTGYSLVSLVGKTVVDYYEEPLAIKTFEGDDIYNAINASAQITLMSYPANYLYIISETDMVSAELLASKIQGAGTIDFFENNTFKKHEVMPVSLDVLPDNVLKISMQAIGVAATNYSNFPLKFDFIKEAKASKGGGLLAGSSSEPPVPITIGDKTFEITPSAATTIATVLLVAIGVPFALLAFVLLPKVEADKQQALDAVTIKAQELDDQVSKIDQEQSNTGSFDLKGEVDVVLKNNRSKLMSYSAVGESIPNTVWITYFMTQGDGLVDIKGAATNVEDIYVFFKNMKDSLINTKLRLQKLEMQSGSVDDLLSSSGSQNYEFEITNMTTDQLSALFGKLKGEDGKSEDPNAPASADNKDGKGQGNGLLGNTPIPDLGKK</sequence>
<dbReference type="Pfam" id="PF05137">
    <property type="entry name" value="PilN"/>
    <property type="match status" value="1"/>
</dbReference>
<feature type="region of interest" description="Disordered" evidence="1">
    <location>
        <begin position="545"/>
        <end position="586"/>
    </location>
</feature>
<reference evidence="3" key="1">
    <citation type="submission" date="2020-10" db="EMBL/GenBank/DDBJ databases">
        <authorList>
            <person name="Gilroy R."/>
        </authorList>
    </citation>
    <scope>NUCLEOTIDE SEQUENCE</scope>
    <source>
        <strain evidence="3">6276</strain>
    </source>
</reference>
<evidence type="ECO:0000256" key="1">
    <source>
        <dbReference type="SAM" id="MobiDB-lite"/>
    </source>
</evidence>
<feature type="compositionally biased region" description="Basic and acidic residues" evidence="1">
    <location>
        <begin position="546"/>
        <end position="555"/>
    </location>
</feature>
<keyword evidence="2" id="KW-0472">Membrane</keyword>
<evidence type="ECO:0000313" key="4">
    <source>
        <dbReference type="Proteomes" id="UP000823928"/>
    </source>
</evidence>
<comment type="caution">
    <text evidence="3">The sequence shown here is derived from an EMBL/GenBank/DDBJ whole genome shotgun (WGS) entry which is preliminary data.</text>
</comment>
<reference evidence="3" key="2">
    <citation type="journal article" date="2021" name="PeerJ">
        <title>Extensive microbial diversity within the chicken gut microbiome revealed by metagenomics and culture.</title>
        <authorList>
            <person name="Gilroy R."/>
            <person name="Ravi A."/>
            <person name="Getino M."/>
            <person name="Pursley I."/>
            <person name="Horton D.L."/>
            <person name="Alikhan N.F."/>
            <person name="Baker D."/>
            <person name="Gharbi K."/>
            <person name="Hall N."/>
            <person name="Watson M."/>
            <person name="Adriaenssens E.M."/>
            <person name="Foster-Nyarko E."/>
            <person name="Jarju S."/>
            <person name="Secka A."/>
            <person name="Antonio M."/>
            <person name="Oren A."/>
            <person name="Chaudhuri R.R."/>
            <person name="La Ragione R."/>
            <person name="Hildebrand F."/>
            <person name="Pallen M.J."/>
        </authorList>
    </citation>
    <scope>NUCLEOTIDE SEQUENCE</scope>
    <source>
        <strain evidence="3">6276</strain>
    </source>
</reference>
<dbReference type="Gene3D" id="3.30.420.40">
    <property type="match status" value="1"/>
</dbReference>
<feature type="transmembrane region" description="Helical" evidence="2">
    <location>
        <begin position="373"/>
        <end position="393"/>
    </location>
</feature>
<evidence type="ECO:0000313" key="3">
    <source>
        <dbReference type="EMBL" id="HIS35060.1"/>
    </source>
</evidence>
<dbReference type="Gene3D" id="3.30.1490.300">
    <property type="match status" value="1"/>
</dbReference>
<name>A0A9D1JMD9_9BACT</name>
<keyword evidence="2" id="KW-0812">Transmembrane</keyword>